<dbReference type="Gene3D" id="1.10.10.2840">
    <property type="entry name" value="PucR C-terminal helix-turn-helix domain"/>
    <property type="match status" value="1"/>
</dbReference>
<dbReference type="Pfam" id="PF13556">
    <property type="entry name" value="HTH_30"/>
    <property type="match status" value="1"/>
</dbReference>
<dbReference type="AlphaFoldDB" id="A0A2T2WUT4"/>
<comment type="caution">
    <text evidence="3">The sequence shown here is derived from an EMBL/GenBank/DDBJ whole genome shotgun (WGS) entry which is preliminary data.</text>
</comment>
<name>A0A2T2WUT4_9FIRM</name>
<gene>
    <name evidence="3" type="ORF">C7B43_15335</name>
</gene>
<dbReference type="PANTHER" id="PTHR33744">
    <property type="entry name" value="CARBOHYDRATE DIACID REGULATOR"/>
    <property type="match status" value="1"/>
</dbReference>
<accession>A0A2T2WUT4</accession>
<dbReference type="PANTHER" id="PTHR33744:SF1">
    <property type="entry name" value="DNA-BINDING TRANSCRIPTIONAL ACTIVATOR ADER"/>
    <property type="match status" value="1"/>
</dbReference>
<organism evidence="3 4">
    <name type="scientific">Sulfobacillus benefaciens</name>
    <dbReference type="NCBI Taxonomy" id="453960"/>
    <lineage>
        <taxon>Bacteria</taxon>
        <taxon>Bacillati</taxon>
        <taxon>Bacillota</taxon>
        <taxon>Clostridia</taxon>
        <taxon>Eubacteriales</taxon>
        <taxon>Clostridiales Family XVII. Incertae Sedis</taxon>
        <taxon>Sulfobacillus</taxon>
    </lineage>
</organism>
<dbReference type="InterPro" id="IPR042070">
    <property type="entry name" value="PucR_C-HTH_sf"/>
</dbReference>
<evidence type="ECO:0000259" key="2">
    <source>
        <dbReference type="Pfam" id="PF13556"/>
    </source>
</evidence>
<dbReference type="Proteomes" id="UP000242699">
    <property type="component" value="Unassembled WGS sequence"/>
</dbReference>
<protein>
    <submittedName>
        <fullName evidence="3">PucR family transcriptional regulator</fullName>
    </submittedName>
</protein>
<sequence length="514" mass="58102">MITVHDVLSRPLFRSARIVAGSEGLSRPVHWVHVGEVPNLSRFLQGYELVLSTGVGLTNAELRLRFLNGLIQVGASALVLELGQYLPQVPDDMISLADGRGFPIIAFSDPIRFLEISQDINGLVISQHYRTMDDLELLSLKIRQALLNTEGAEKLVRLLYESIQRPVLYRLRDNVGQPIVYGTWKDIPSPFVNIAPHPLPERGPHALIRQTIMVFGRPIGDLMVGECHEELDERLYLALDRTAAALAQDFIRAQSLDRLRRQEDEALLEPLLFREEPEAYHCQRFRARYQLTLDRGYRVVIVEPSNARVITLFSKSISASFAVGEYHQTDRSIFVVSGALKSARLLKQTLRPVFHFPEDSILCFAGLSGVYQDPAQMHRALTEANDATAVARHLKEPFVSYEDMGIWRWILFTPHQDLQRLLIDPELSGLLSRPDASRLLDTLEVVLAHIDSKQTASEILGVHRQTLYSRIHTLYQLLGDDFLDPPRRLALESAVTAYRYLHHSPASGPLSHKS</sequence>
<feature type="domain" description="Purine catabolism PurC-like" evidence="1">
    <location>
        <begin position="6"/>
        <end position="121"/>
    </location>
</feature>
<dbReference type="InterPro" id="IPR012914">
    <property type="entry name" value="PucR_dom"/>
</dbReference>
<proteinExistence type="predicted"/>
<feature type="domain" description="PucR C-terminal helix-turn-helix" evidence="2">
    <location>
        <begin position="439"/>
        <end position="496"/>
    </location>
</feature>
<evidence type="ECO:0000313" key="3">
    <source>
        <dbReference type="EMBL" id="PSR25983.1"/>
    </source>
</evidence>
<evidence type="ECO:0000259" key="1">
    <source>
        <dbReference type="Pfam" id="PF07905"/>
    </source>
</evidence>
<reference evidence="3 4" key="1">
    <citation type="journal article" date="2014" name="BMC Genomics">
        <title>Comparison of environmental and isolate Sulfobacillus genomes reveals diverse carbon, sulfur, nitrogen, and hydrogen metabolisms.</title>
        <authorList>
            <person name="Justice N.B."/>
            <person name="Norman A."/>
            <person name="Brown C.T."/>
            <person name="Singh A."/>
            <person name="Thomas B.C."/>
            <person name="Banfield J.F."/>
        </authorList>
    </citation>
    <scope>NUCLEOTIDE SEQUENCE [LARGE SCALE GENOMIC DNA]</scope>
    <source>
        <strain evidence="3">AMDSBA1</strain>
    </source>
</reference>
<dbReference type="InterPro" id="IPR051448">
    <property type="entry name" value="CdaR-like_regulators"/>
</dbReference>
<dbReference type="EMBL" id="PXYT01000045">
    <property type="protein sequence ID" value="PSR25983.1"/>
    <property type="molecule type" value="Genomic_DNA"/>
</dbReference>
<evidence type="ECO:0000313" key="4">
    <source>
        <dbReference type="Proteomes" id="UP000242699"/>
    </source>
</evidence>
<dbReference type="Pfam" id="PF07905">
    <property type="entry name" value="PucR"/>
    <property type="match status" value="1"/>
</dbReference>
<dbReference type="InterPro" id="IPR025736">
    <property type="entry name" value="PucR_C-HTH_dom"/>
</dbReference>